<dbReference type="InterPro" id="IPR036390">
    <property type="entry name" value="WH_DNA-bd_sf"/>
</dbReference>
<dbReference type="RefSeq" id="WP_160597673.1">
    <property type="nucleotide sequence ID" value="NZ_WTYS01000001.1"/>
</dbReference>
<dbReference type="Proteomes" id="UP000468943">
    <property type="component" value="Unassembled WGS sequence"/>
</dbReference>
<proteinExistence type="predicted"/>
<evidence type="ECO:0000256" key="2">
    <source>
        <dbReference type="ARBA" id="ARBA00023125"/>
    </source>
</evidence>
<dbReference type="AlphaFoldDB" id="A0A6I4SLD7"/>
<dbReference type="EMBL" id="WTYS01000001">
    <property type="protein sequence ID" value="MXO56474.1"/>
    <property type="molecule type" value="Genomic_DNA"/>
</dbReference>
<evidence type="ECO:0000259" key="4">
    <source>
        <dbReference type="SMART" id="SM00347"/>
    </source>
</evidence>
<keyword evidence="3" id="KW-0804">Transcription</keyword>
<evidence type="ECO:0000256" key="1">
    <source>
        <dbReference type="ARBA" id="ARBA00023015"/>
    </source>
</evidence>
<keyword evidence="6" id="KW-1185">Reference proteome</keyword>
<dbReference type="InterPro" id="IPR023187">
    <property type="entry name" value="Tscrpt_reg_MarR-type_CS"/>
</dbReference>
<dbReference type="OrthoDB" id="7594920at2"/>
<gene>
    <name evidence="5" type="ORF">GRI36_06225</name>
</gene>
<dbReference type="Gene3D" id="1.10.10.10">
    <property type="entry name" value="Winged helix-like DNA-binding domain superfamily/Winged helix DNA-binding domain"/>
    <property type="match status" value="1"/>
</dbReference>
<reference evidence="5 6" key="1">
    <citation type="submission" date="2019-12" db="EMBL/GenBank/DDBJ databases">
        <title>Genomic-based taxomic classification of the family Erythrobacteraceae.</title>
        <authorList>
            <person name="Xu L."/>
        </authorList>
    </citation>
    <scope>NUCLEOTIDE SEQUENCE [LARGE SCALE GENOMIC DNA]</scope>
    <source>
        <strain evidence="5 6">JCM 17802</strain>
    </source>
</reference>
<name>A0A6I4SLD7_9SPHN</name>
<dbReference type="InterPro" id="IPR036388">
    <property type="entry name" value="WH-like_DNA-bd_sf"/>
</dbReference>
<dbReference type="GO" id="GO:0003677">
    <property type="term" value="F:DNA binding"/>
    <property type="evidence" value="ECO:0007669"/>
    <property type="project" value="UniProtKB-KW"/>
</dbReference>
<feature type="domain" description="HTH marR-type" evidence="4">
    <location>
        <begin position="247"/>
        <end position="340"/>
    </location>
</feature>
<organism evidence="5 6">
    <name type="scientific">Pontixanthobacter gangjinensis</name>
    <dbReference type="NCBI Taxonomy" id="1028742"/>
    <lineage>
        <taxon>Bacteria</taxon>
        <taxon>Pseudomonadati</taxon>
        <taxon>Pseudomonadota</taxon>
        <taxon>Alphaproteobacteria</taxon>
        <taxon>Sphingomonadales</taxon>
        <taxon>Erythrobacteraceae</taxon>
        <taxon>Pontixanthobacter</taxon>
    </lineage>
</organism>
<evidence type="ECO:0000256" key="3">
    <source>
        <dbReference type="ARBA" id="ARBA00023163"/>
    </source>
</evidence>
<dbReference type="SMART" id="SM00347">
    <property type="entry name" value="HTH_MARR"/>
    <property type="match status" value="1"/>
</dbReference>
<protein>
    <submittedName>
        <fullName evidence="5">Winged helix DNA-binding protein</fullName>
    </submittedName>
</protein>
<accession>A0A6I4SLD7</accession>
<dbReference type="SUPFAM" id="SSF46785">
    <property type="entry name" value="Winged helix' DNA-binding domain"/>
    <property type="match status" value="1"/>
</dbReference>
<keyword evidence="1" id="KW-0805">Transcription regulation</keyword>
<keyword evidence="2 5" id="KW-0238">DNA-binding</keyword>
<dbReference type="GO" id="GO:0003700">
    <property type="term" value="F:DNA-binding transcription factor activity"/>
    <property type="evidence" value="ECO:0007669"/>
    <property type="project" value="InterPro"/>
</dbReference>
<comment type="caution">
    <text evidence="5">The sequence shown here is derived from an EMBL/GenBank/DDBJ whole genome shotgun (WGS) entry which is preliminary data.</text>
</comment>
<sequence length="343" mass="37143">MSRVTHRADILSETDFQYQATELTRDAANDPAGVPLAVSIFADRSHIRDTIRDDALAAGFRLGKVGDIAELLDGAAIALGDAVLIDCPVVDAAILASLCRLDNRAVNTGAKLVVSTSVEALDDVFACLDKSDPQLLVEPARGERVIALGRVLAMMPGMRLRELSGDDRLTLIRLTEQVAQIADRLERMGAKGQADDGGAFRFESSKQAFAGQGAEDGTAQLIRKPKPPLPDPRLVRQIIRQREARATFFDAELFADPAWDILLDLTAARAEHARVSVTSLCIASGVPPTTALRWISQMVEAGLLERVKDEEDKRRAFIALSDRAAEAMGRYFAEIGTDAARLV</sequence>
<evidence type="ECO:0000313" key="6">
    <source>
        <dbReference type="Proteomes" id="UP000468943"/>
    </source>
</evidence>
<evidence type="ECO:0000313" key="5">
    <source>
        <dbReference type="EMBL" id="MXO56474.1"/>
    </source>
</evidence>
<dbReference type="Pfam" id="PF13463">
    <property type="entry name" value="HTH_27"/>
    <property type="match status" value="1"/>
</dbReference>
<dbReference type="PROSITE" id="PS01117">
    <property type="entry name" value="HTH_MARR_1"/>
    <property type="match status" value="1"/>
</dbReference>
<dbReference type="InterPro" id="IPR000835">
    <property type="entry name" value="HTH_MarR-typ"/>
</dbReference>